<feature type="compositionally biased region" description="Basic and acidic residues" evidence="1">
    <location>
        <begin position="351"/>
        <end position="360"/>
    </location>
</feature>
<name>A0A4S4KJ46_9APHY</name>
<comment type="caution">
    <text evidence="2">The sequence shown here is derived from an EMBL/GenBank/DDBJ whole genome shotgun (WGS) entry which is preliminary data.</text>
</comment>
<dbReference type="EMBL" id="SGPJ01000121">
    <property type="protein sequence ID" value="THG98395.1"/>
    <property type="molecule type" value="Genomic_DNA"/>
</dbReference>
<feature type="compositionally biased region" description="Basic and acidic residues" evidence="1">
    <location>
        <begin position="274"/>
        <end position="284"/>
    </location>
</feature>
<protein>
    <submittedName>
        <fullName evidence="2">Uncharacterized protein</fullName>
    </submittedName>
</protein>
<keyword evidence="3" id="KW-1185">Reference proteome</keyword>
<proteinExistence type="predicted"/>
<feature type="region of interest" description="Disordered" evidence="1">
    <location>
        <begin position="1"/>
        <end position="373"/>
    </location>
</feature>
<gene>
    <name evidence="2" type="ORF">EW026_g3775</name>
</gene>
<sequence length="426" mass="46357">MDERPQAQARAQAQARHRRATRARPQTAKTSPSKRNRSATPPAGDAYAPVTPAAKRLAAIRITDDDTPQAASTSKLPPTSPSKLTPAQRQKRLKAIEEGLAGLSSAAPIPPQDEENKKKKTRQGLLAALQEGLTPAVEKEKDRSLFSPPPKHAPIQGIGQALRNVLPKPSPASFSPPKPIPSHAGAQVNPSMELDTAEADKEEEAFWTSPSRGPTVSTNQGVPTAGPSNAYRSVFNSSEPDSGVSQAYGARTPHPHGTSRGDTEHQHAIPTPSSDDRVQMEMERGWSPSSSAQVSQYLEQEVESEIPELPRTPVRSKVSKGKQREMPPPDVQSQWRDSRIQTPEPGSSLHENSDAFRAEESDGSSLAPESPSHLRMVDTMAEHLSSMQGMLDYIKKLDRKQSAAEKSLQSKSDRIMELEGEVKRYE</sequence>
<feature type="compositionally biased region" description="Polar residues" evidence="1">
    <location>
        <begin position="331"/>
        <end position="345"/>
    </location>
</feature>
<dbReference type="Proteomes" id="UP000309038">
    <property type="component" value="Unassembled WGS sequence"/>
</dbReference>
<feature type="compositionally biased region" description="Pro residues" evidence="1">
    <location>
        <begin position="168"/>
        <end position="180"/>
    </location>
</feature>
<feature type="compositionally biased region" description="Low complexity" evidence="1">
    <location>
        <begin position="70"/>
        <end position="87"/>
    </location>
</feature>
<evidence type="ECO:0000313" key="3">
    <source>
        <dbReference type="Proteomes" id="UP000309038"/>
    </source>
</evidence>
<feature type="compositionally biased region" description="Polar residues" evidence="1">
    <location>
        <begin position="287"/>
        <end position="298"/>
    </location>
</feature>
<dbReference type="AlphaFoldDB" id="A0A4S4KJ46"/>
<evidence type="ECO:0000313" key="2">
    <source>
        <dbReference type="EMBL" id="THG98395.1"/>
    </source>
</evidence>
<evidence type="ECO:0000256" key="1">
    <source>
        <dbReference type="SAM" id="MobiDB-lite"/>
    </source>
</evidence>
<feature type="compositionally biased region" description="Polar residues" evidence="1">
    <location>
        <begin position="208"/>
        <end position="245"/>
    </location>
</feature>
<reference evidence="2 3" key="1">
    <citation type="submission" date="2019-02" db="EMBL/GenBank/DDBJ databases">
        <title>Genome sequencing of the rare red list fungi Phlebia centrifuga.</title>
        <authorList>
            <person name="Buettner E."/>
            <person name="Kellner H."/>
        </authorList>
    </citation>
    <scope>NUCLEOTIDE SEQUENCE [LARGE SCALE GENOMIC DNA]</scope>
    <source>
        <strain evidence="2 3">DSM 108282</strain>
    </source>
</reference>
<feature type="compositionally biased region" description="Acidic residues" evidence="1">
    <location>
        <begin position="195"/>
        <end position="205"/>
    </location>
</feature>
<accession>A0A4S4KJ46</accession>
<feature type="compositionally biased region" description="Low complexity" evidence="1">
    <location>
        <begin position="1"/>
        <end position="14"/>
    </location>
</feature>
<organism evidence="2 3">
    <name type="scientific">Hermanssonia centrifuga</name>
    <dbReference type="NCBI Taxonomy" id="98765"/>
    <lineage>
        <taxon>Eukaryota</taxon>
        <taxon>Fungi</taxon>
        <taxon>Dikarya</taxon>
        <taxon>Basidiomycota</taxon>
        <taxon>Agaricomycotina</taxon>
        <taxon>Agaricomycetes</taxon>
        <taxon>Polyporales</taxon>
        <taxon>Meruliaceae</taxon>
        <taxon>Hermanssonia</taxon>
    </lineage>
</organism>